<evidence type="ECO:0000313" key="5">
    <source>
        <dbReference type="Proteomes" id="UP000000268"/>
    </source>
</evidence>
<keyword evidence="5" id="KW-1185">Reference proteome</keyword>
<dbReference type="OrthoDB" id="568585at2"/>
<evidence type="ECO:0000256" key="2">
    <source>
        <dbReference type="ARBA" id="ARBA00022803"/>
    </source>
</evidence>
<dbReference type="InterPro" id="IPR011990">
    <property type="entry name" value="TPR-like_helical_dom_sf"/>
</dbReference>
<feature type="repeat" description="TPR" evidence="3">
    <location>
        <begin position="856"/>
        <end position="889"/>
    </location>
</feature>
<dbReference type="Pfam" id="PF13414">
    <property type="entry name" value="TPR_11"/>
    <property type="match status" value="3"/>
</dbReference>
<dbReference type="SMART" id="SM00028">
    <property type="entry name" value="TPR"/>
    <property type="match status" value="20"/>
</dbReference>
<feature type="repeat" description="TPR" evidence="3">
    <location>
        <begin position="1036"/>
        <end position="1069"/>
    </location>
</feature>
<dbReference type="eggNOG" id="COG0265">
    <property type="taxonomic scope" value="Bacteria"/>
</dbReference>
<name>B0C7H6_ACAM1</name>
<dbReference type="SUPFAM" id="SSF50494">
    <property type="entry name" value="Trypsin-like serine proteases"/>
    <property type="match status" value="2"/>
</dbReference>
<protein>
    <submittedName>
        <fullName evidence="4">TPR domain protein</fullName>
    </submittedName>
</protein>
<feature type="repeat" description="TPR" evidence="3">
    <location>
        <begin position="822"/>
        <end position="855"/>
    </location>
</feature>
<reference evidence="4 5" key="1">
    <citation type="journal article" date="2008" name="Proc. Natl. Acad. Sci. U.S.A.">
        <title>Niche adaptation and genome expansion in the chlorophyll d-producing cyanobacterium Acaryochloris marina.</title>
        <authorList>
            <person name="Swingley W.D."/>
            <person name="Chen M."/>
            <person name="Cheung P.C."/>
            <person name="Conrad A.L."/>
            <person name="Dejesa L.C."/>
            <person name="Hao J."/>
            <person name="Honchak B.M."/>
            <person name="Karbach L.E."/>
            <person name="Kurdoglu A."/>
            <person name="Lahiri S."/>
            <person name="Mastrian S.D."/>
            <person name="Miyashita H."/>
            <person name="Page L."/>
            <person name="Ramakrishna P."/>
            <person name="Satoh S."/>
            <person name="Sattley W.M."/>
            <person name="Shimada Y."/>
            <person name="Taylor H.L."/>
            <person name="Tomo T."/>
            <person name="Tsuchiya T."/>
            <person name="Wang Z.T."/>
            <person name="Raymond J."/>
            <person name="Mimuro M."/>
            <person name="Blankenship R.E."/>
            <person name="Touchman J.W."/>
        </authorList>
    </citation>
    <scope>NUCLEOTIDE SEQUENCE [LARGE SCALE GENOMIC DNA]</scope>
    <source>
        <strain evidence="5">MBIC 11017</strain>
    </source>
</reference>
<dbReference type="Pfam" id="PF13424">
    <property type="entry name" value="TPR_12"/>
    <property type="match status" value="1"/>
</dbReference>
<evidence type="ECO:0000256" key="1">
    <source>
        <dbReference type="ARBA" id="ARBA00022737"/>
    </source>
</evidence>
<dbReference type="InterPro" id="IPR050498">
    <property type="entry name" value="Ycf3"/>
</dbReference>
<dbReference type="HOGENOM" id="CLU_005774_2_0_3"/>
<feature type="repeat" description="TPR" evidence="3">
    <location>
        <begin position="1147"/>
        <end position="1180"/>
    </location>
</feature>
<dbReference type="Gene3D" id="1.25.40.10">
    <property type="entry name" value="Tetratricopeptide repeat domain"/>
    <property type="match status" value="8"/>
</dbReference>
<dbReference type="Pfam" id="PF00515">
    <property type="entry name" value="TPR_1"/>
    <property type="match status" value="2"/>
</dbReference>
<dbReference type="PROSITE" id="PS50293">
    <property type="entry name" value="TPR_REGION"/>
    <property type="match status" value="5"/>
</dbReference>
<organism evidence="4 5">
    <name type="scientific">Acaryochloris marina (strain MBIC 11017)</name>
    <dbReference type="NCBI Taxonomy" id="329726"/>
    <lineage>
        <taxon>Bacteria</taxon>
        <taxon>Bacillati</taxon>
        <taxon>Cyanobacteriota</taxon>
        <taxon>Cyanophyceae</taxon>
        <taxon>Acaryochloridales</taxon>
        <taxon>Acaryochloridaceae</taxon>
        <taxon>Acaryochloris</taxon>
    </lineage>
</organism>
<feature type="repeat" description="TPR" evidence="3">
    <location>
        <begin position="720"/>
        <end position="753"/>
    </location>
</feature>
<feature type="repeat" description="TPR" evidence="3">
    <location>
        <begin position="754"/>
        <end position="787"/>
    </location>
</feature>
<feature type="repeat" description="TPR" evidence="3">
    <location>
        <begin position="1248"/>
        <end position="1281"/>
    </location>
</feature>
<dbReference type="Gene3D" id="2.40.10.10">
    <property type="entry name" value="Trypsin-like serine proteases"/>
    <property type="match status" value="4"/>
</dbReference>
<dbReference type="STRING" id="329726.AM1_6330"/>
<dbReference type="Proteomes" id="UP000000268">
    <property type="component" value="Chromosome"/>
</dbReference>
<feature type="repeat" description="TPR" evidence="3">
    <location>
        <begin position="788"/>
        <end position="821"/>
    </location>
</feature>
<feature type="repeat" description="TPR" evidence="3">
    <location>
        <begin position="686"/>
        <end position="719"/>
    </location>
</feature>
<dbReference type="PANTHER" id="PTHR44858">
    <property type="entry name" value="TETRATRICOPEPTIDE REPEAT PROTEIN 6"/>
    <property type="match status" value="1"/>
</dbReference>
<feature type="repeat" description="TPR" evidence="3">
    <location>
        <begin position="585"/>
        <end position="618"/>
    </location>
</feature>
<dbReference type="SUPFAM" id="SSF48452">
    <property type="entry name" value="TPR-like"/>
    <property type="match status" value="4"/>
</dbReference>
<feature type="repeat" description="TPR" evidence="3">
    <location>
        <begin position="1113"/>
        <end position="1146"/>
    </location>
</feature>
<dbReference type="InterPro" id="IPR009003">
    <property type="entry name" value="Peptidase_S1_PA"/>
</dbReference>
<accession>B0C7H6</accession>
<keyword evidence="1" id="KW-0677">Repeat</keyword>
<feature type="repeat" description="TPR" evidence="3">
    <location>
        <begin position="1002"/>
        <end position="1035"/>
    </location>
</feature>
<evidence type="ECO:0000313" key="4">
    <source>
        <dbReference type="EMBL" id="ABW31260.1"/>
    </source>
</evidence>
<dbReference type="eggNOG" id="COG0457">
    <property type="taxonomic scope" value="Bacteria"/>
</dbReference>
<keyword evidence="2 3" id="KW-0802">TPR repeat</keyword>
<gene>
    <name evidence="4" type="ordered locus">AM1_6330</name>
</gene>
<sequence>MLRRFLPVLPFLVDLLPLLILSTAFRPAISATLPSTPNSSIVAPIAQANPDNTVNAYAQEITVRIQTHNNQGSGTLITKQDNEYLVLTNAHILRGAESLNIQTHDGQIYTAKAVENPFPAKYDLALVTFVSNQSYTLPELGNFTPRKGQSVISAGYAADSQQFQVRPNQVQLILDQPLQGGYQLGYPGDIQQGMSGGPIIETTTGELIGINGQSAFPLVDDYKTLDGQAIPPETVQTLRQQNWGIPLQTVLAQIQPNLLATYGLPQPLVASTVKTAQAQGWVADLEARAKTFTLQINSSTGANGSGVLIAKQDKTYTVLTANHVLCATPNGKPPCPLQQYAVVAPDGQIFKVDPQTVQRQEGVDLAIFTFTSDADYALATFGDYNPRKDDEVFVAGFPKVNQSEARWQFNGGKVFDKTDGFLSVNSYSVRQNDAVFALPQANFGGGYELVYTSITYGGMSGGVVLDRQGQVIGIHGLAEGESETGNLKIQLGLSLGIPTSSVLGTLPKFNLSPELLQVSSTAPTPLSAGQQAQWQASVLQVDVPTGNAKAEVWIERGNQLWRLEQYAEALAAFDRAIQLNPSFVHLAWYGKALVYRSQENFPAAETALLKVLNLKPNYKPGWKVLSAAYRLQKKPEQALTAVNSGLKIAPTDAQLLNEKYVVLSELYRYSEALAAIDAAIAQAPRAAFYINRGWVLIKMDRYEETLTALNQAIEIDPNMAIAYTNRGVTYSFLKRPKEAIADLKKAIALDSQYISAYGGLGMLYHSQGRYQEALAQFNQGIAIDPKNPINYSGQGFVYFAQKQYQDAIAAHTKAIELEPDSANDYFSRANVYITTQQYQDAIADLTKAIRLAPPDPIYFNNRGDAYDALNQPEAALADYSQAIEVDKNNTRAYIGLGTVYQRARQYQRAIAQFDKAIEVADFPQKLETDKKYKGLAYSARGFLYSDLGKLEQAIADFSQAIELSPKVTYLYRARALNYTALNRYQEAIADYTQAIEIAPKDLSTYIRRGKIYRTLGQETEANADFQKVLTTEPSDSQGYGVRADVYKSLKRYPEALADYTKAIELAPQNPFQRSLLHSSRAQMHGNLQQYEQANLDYSKALALLPNPTVPFAADLYIARGNNFLSWQRQDDALADFNQAIGISPKNVMAYVGRGRLSLGTQKYQDALADFSTVIKLNPKLGFVYDFRSRTYQALNRIEDAIADADQWIERQANAASYTRRGILHVLGANPSLALNDFQQAITLNPKAIIPTVNLGLIYYEQGNRKQAIAQFQRAIELDGSLAEPQLALATALYHGGQQKQAIALAQSALKLDPKFQEVAFLKQNLWGERLIVDVKKLLTEPAFQAP</sequence>
<dbReference type="PANTHER" id="PTHR44858:SF1">
    <property type="entry name" value="UDP-N-ACETYLGLUCOSAMINE--PEPTIDE N-ACETYLGLUCOSAMINYLTRANSFERASE SPINDLY-RELATED"/>
    <property type="match status" value="1"/>
</dbReference>
<dbReference type="InterPro" id="IPR043504">
    <property type="entry name" value="Peptidase_S1_PA_chymotrypsin"/>
</dbReference>
<proteinExistence type="predicted"/>
<dbReference type="PROSITE" id="PS50005">
    <property type="entry name" value="TPR"/>
    <property type="match status" value="17"/>
</dbReference>
<dbReference type="Pfam" id="PF13432">
    <property type="entry name" value="TPR_16"/>
    <property type="match status" value="2"/>
</dbReference>
<feature type="repeat" description="TPR" evidence="3">
    <location>
        <begin position="1214"/>
        <end position="1247"/>
    </location>
</feature>
<feature type="repeat" description="TPR" evidence="3">
    <location>
        <begin position="934"/>
        <end position="967"/>
    </location>
</feature>
<dbReference type="Pfam" id="PF13181">
    <property type="entry name" value="TPR_8"/>
    <property type="match status" value="1"/>
</dbReference>
<dbReference type="InterPro" id="IPR019734">
    <property type="entry name" value="TPR_rpt"/>
</dbReference>
<evidence type="ECO:0000256" key="3">
    <source>
        <dbReference type="PROSITE-ProRule" id="PRU00339"/>
    </source>
</evidence>
<feature type="repeat" description="TPR" evidence="3">
    <location>
        <begin position="550"/>
        <end position="583"/>
    </location>
</feature>
<dbReference type="RefSeq" id="WP_012166437.1">
    <property type="nucleotide sequence ID" value="NC_009925.1"/>
</dbReference>
<feature type="repeat" description="TPR" evidence="3">
    <location>
        <begin position="968"/>
        <end position="1001"/>
    </location>
</feature>
<dbReference type="EMBL" id="CP000828">
    <property type="protein sequence ID" value="ABW31260.1"/>
    <property type="molecule type" value="Genomic_DNA"/>
</dbReference>
<dbReference type="Pfam" id="PF13365">
    <property type="entry name" value="Trypsin_2"/>
    <property type="match status" value="2"/>
</dbReference>
<dbReference type="KEGG" id="amr:AM1_6330"/>
<feature type="repeat" description="TPR" evidence="3">
    <location>
        <begin position="890"/>
        <end position="923"/>
    </location>
</feature>